<evidence type="ECO:0000313" key="3">
    <source>
        <dbReference type="Proteomes" id="UP001432027"/>
    </source>
</evidence>
<dbReference type="PANTHER" id="PTHR35573:SF3">
    <property type="entry name" value="ML DOMAIN-CONTAINING PROTEIN"/>
    <property type="match status" value="1"/>
</dbReference>
<evidence type="ECO:0000256" key="1">
    <source>
        <dbReference type="SAM" id="SignalP"/>
    </source>
</evidence>
<dbReference type="Proteomes" id="UP001432027">
    <property type="component" value="Unassembled WGS sequence"/>
</dbReference>
<dbReference type="PANTHER" id="PTHR35573">
    <property type="entry name" value="PROTEIN CBG22129"/>
    <property type="match status" value="1"/>
</dbReference>
<keyword evidence="1" id="KW-0732">Signal</keyword>
<feature type="chain" id="PRO_5043932800" description="MD-2-related lipid-recognition domain-containing protein" evidence="1">
    <location>
        <begin position="20"/>
        <end position="195"/>
    </location>
</feature>
<proteinExistence type="predicted"/>
<dbReference type="AlphaFoldDB" id="A0AAV5SH23"/>
<keyword evidence="3" id="KW-1185">Reference proteome</keyword>
<comment type="caution">
    <text evidence="2">The sequence shown here is derived from an EMBL/GenBank/DDBJ whole genome shotgun (WGS) entry which is preliminary data.</text>
</comment>
<evidence type="ECO:0000313" key="2">
    <source>
        <dbReference type="EMBL" id="GMS82144.1"/>
    </source>
</evidence>
<dbReference type="EMBL" id="BTSX01000001">
    <property type="protein sequence ID" value="GMS82144.1"/>
    <property type="molecule type" value="Genomic_DNA"/>
</dbReference>
<name>A0AAV5SH23_9BILA</name>
<gene>
    <name evidence="2" type="ORF">PENTCL1PPCAC_4319</name>
</gene>
<feature type="signal peptide" evidence="1">
    <location>
        <begin position="1"/>
        <end position="19"/>
    </location>
</feature>
<accession>A0AAV5SH23</accession>
<protein>
    <recommendedName>
        <fullName evidence="4">MD-2-related lipid-recognition domain-containing protein</fullName>
    </recommendedName>
</protein>
<evidence type="ECO:0008006" key="4">
    <source>
        <dbReference type="Google" id="ProtNLM"/>
    </source>
</evidence>
<organism evidence="2 3">
    <name type="scientific">Pristionchus entomophagus</name>
    <dbReference type="NCBI Taxonomy" id="358040"/>
    <lineage>
        <taxon>Eukaryota</taxon>
        <taxon>Metazoa</taxon>
        <taxon>Ecdysozoa</taxon>
        <taxon>Nematoda</taxon>
        <taxon>Chromadorea</taxon>
        <taxon>Rhabditida</taxon>
        <taxon>Rhabditina</taxon>
        <taxon>Diplogasteromorpha</taxon>
        <taxon>Diplogasteroidea</taxon>
        <taxon>Neodiplogasteridae</taxon>
        <taxon>Pristionchus</taxon>
    </lineage>
</organism>
<sequence>MLSTVIAFSALAIAANALAIPVDPAHRIELSSCEFPNNTANALNMYSCSTSGDTIEVNWVRITDLNGVDMYPIDPRKPFILELVAFNNGPDYEDNKVDVRVFEYQKSWQTGKCGWAEIPTFGALNGIDGCDFAKNCPLTSGDLDLKIELDLSPYSNIISMLTANSAIQLQISMKDYNPGSKHEEITCVTAQLKIN</sequence>
<reference evidence="2" key="1">
    <citation type="submission" date="2023-10" db="EMBL/GenBank/DDBJ databases">
        <title>Genome assembly of Pristionchus species.</title>
        <authorList>
            <person name="Yoshida K."/>
            <person name="Sommer R.J."/>
        </authorList>
    </citation>
    <scope>NUCLEOTIDE SEQUENCE</scope>
    <source>
        <strain evidence="2">RS0144</strain>
    </source>
</reference>